<evidence type="ECO:0000313" key="6">
    <source>
        <dbReference type="EMBL" id="KYH34963.1"/>
    </source>
</evidence>
<dbReference type="SUPFAM" id="SSF102114">
    <property type="entry name" value="Radical SAM enzymes"/>
    <property type="match status" value="1"/>
</dbReference>
<gene>
    <name evidence="6" type="primary">moaA_1</name>
    <name evidence="6" type="ORF">CLTEP_11270</name>
</gene>
<dbReference type="PROSITE" id="PS51918">
    <property type="entry name" value="RADICAL_SAM"/>
    <property type="match status" value="1"/>
</dbReference>
<keyword evidence="7" id="KW-1185">Reference proteome</keyword>
<dbReference type="PATRIC" id="fig|1121338.3.peg.1164"/>
<dbReference type="RefSeq" id="WP_066823806.1">
    <property type="nucleotide sequence ID" value="NZ_LTBA01000008.1"/>
</dbReference>
<keyword evidence="3" id="KW-0408">Iron</keyword>
<dbReference type="GO" id="GO:0051536">
    <property type="term" value="F:iron-sulfur cluster binding"/>
    <property type="evidence" value="ECO:0007669"/>
    <property type="project" value="UniProtKB-KW"/>
</dbReference>
<protein>
    <submittedName>
        <fullName evidence="6">Cyclic pyranopterin monophosphate synthase</fullName>
    </submittedName>
</protein>
<dbReference type="InterPro" id="IPR013785">
    <property type="entry name" value="Aldolase_TIM"/>
</dbReference>
<sequence>MSFKESIERKAKTTLIKTGVELLEKNPEKNVERIFSLVKKSVRDDFSKERVDRVYQYYNEMPSVHDFIQDILINTNKNCLKKFFANFIGNATWYGISKREKVGQDNDTKVPFSILISPSMRCNLRCKGCYASTYSKEDDISFEEVDRLIGEARDLGIYYIVVLGGEPFFNNYMLDIYEKYDDMMFMPFTNGTLIDEKMADKLAELGNVMPMVSVEGTKEDTDWRRGEGVYDTVMRAMELLGERGIPFGASTATTRYNVNDVTSDKFIDMLIEKGARMIWYFIFMPVGNDPIKDMDLMLTPEQRIELGRRTRKIRTTKKIFTIDFFNDAPFVGGCIAGKYYCHINSNEDLEPCIFSHFSTDNLKGKPLIEAFKTPFFKEIRSRQPYNHNLLRPCMMIDNPEQMREIVAKTGAKPDDKGAEMMINNKEFQERLNKLAEEFAPVADKAYEDDFHGQGNYEMAKG</sequence>
<dbReference type="AlphaFoldDB" id="A0A151B577"/>
<dbReference type="Proteomes" id="UP000075531">
    <property type="component" value="Unassembled WGS sequence"/>
</dbReference>
<evidence type="ECO:0000256" key="1">
    <source>
        <dbReference type="ARBA" id="ARBA00022691"/>
    </source>
</evidence>
<organism evidence="6 7">
    <name type="scientific">Clostridium tepidiprofundi DSM 19306</name>
    <dbReference type="NCBI Taxonomy" id="1121338"/>
    <lineage>
        <taxon>Bacteria</taxon>
        <taxon>Bacillati</taxon>
        <taxon>Bacillota</taxon>
        <taxon>Clostridia</taxon>
        <taxon>Eubacteriales</taxon>
        <taxon>Clostridiaceae</taxon>
        <taxon>Clostridium</taxon>
    </lineage>
</organism>
<dbReference type="CDD" id="cd21128">
    <property type="entry name" value="SPASM_rSAM"/>
    <property type="match status" value="1"/>
</dbReference>
<dbReference type="EMBL" id="LTBA01000008">
    <property type="protein sequence ID" value="KYH34963.1"/>
    <property type="molecule type" value="Genomic_DNA"/>
</dbReference>
<dbReference type="PANTHER" id="PTHR43524">
    <property type="entry name" value="RADICAL SAM SUPERFAMILY PROTEIN"/>
    <property type="match status" value="1"/>
</dbReference>
<dbReference type="InterPro" id="IPR058240">
    <property type="entry name" value="rSAM_sf"/>
</dbReference>
<dbReference type="GO" id="GO:0046872">
    <property type="term" value="F:metal ion binding"/>
    <property type="evidence" value="ECO:0007669"/>
    <property type="project" value="UniProtKB-KW"/>
</dbReference>
<evidence type="ECO:0000313" key="7">
    <source>
        <dbReference type="Proteomes" id="UP000075531"/>
    </source>
</evidence>
<dbReference type="STRING" id="1121338.CLTEP_11270"/>
<accession>A0A151B577</accession>
<dbReference type="GO" id="GO:0003824">
    <property type="term" value="F:catalytic activity"/>
    <property type="evidence" value="ECO:0007669"/>
    <property type="project" value="InterPro"/>
</dbReference>
<evidence type="ECO:0000259" key="5">
    <source>
        <dbReference type="PROSITE" id="PS51918"/>
    </source>
</evidence>
<dbReference type="SMART" id="SM00729">
    <property type="entry name" value="Elp3"/>
    <property type="match status" value="1"/>
</dbReference>
<dbReference type="CDD" id="cd01335">
    <property type="entry name" value="Radical_SAM"/>
    <property type="match status" value="1"/>
</dbReference>
<name>A0A151B577_9CLOT</name>
<proteinExistence type="predicted"/>
<feature type="domain" description="Radical SAM core" evidence="5">
    <location>
        <begin position="108"/>
        <end position="323"/>
    </location>
</feature>
<evidence type="ECO:0000256" key="2">
    <source>
        <dbReference type="ARBA" id="ARBA00022723"/>
    </source>
</evidence>
<keyword evidence="2" id="KW-0479">Metal-binding</keyword>
<dbReference type="SFLD" id="SFLDG01067">
    <property type="entry name" value="SPASM/twitch_domain_containing"/>
    <property type="match status" value="1"/>
</dbReference>
<keyword evidence="4" id="KW-0411">Iron-sulfur</keyword>
<dbReference type="InterPro" id="IPR006638">
    <property type="entry name" value="Elp3/MiaA/NifB-like_rSAM"/>
</dbReference>
<dbReference type="OrthoDB" id="9782387at2"/>
<evidence type="ECO:0000256" key="3">
    <source>
        <dbReference type="ARBA" id="ARBA00023004"/>
    </source>
</evidence>
<evidence type="ECO:0000256" key="4">
    <source>
        <dbReference type="ARBA" id="ARBA00023014"/>
    </source>
</evidence>
<dbReference type="Gene3D" id="3.20.20.70">
    <property type="entry name" value="Aldolase class I"/>
    <property type="match status" value="1"/>
</dbReference>
<dbReference type="Pfam" id="PF04055">
    <property type="entry name" value="Radical_SAM"/>
    <property type="match status" value="1"/>
</dbReference>
<keyword evidence="1" id="KW-0949">S-adenosyl-L-methionine</keyword>
<dbReference type="PANTHER" id="PTHR43524:SF1">
    <property type="entry name" value="RADICAL SAM SUPERFAMILY PROTEIN"/>
    <property type="match status" value="1"/>
</dbReference>
<reference evidence="6 7" key="1">
    <citation type="submission" date="2016-02" db="EMBL/GenBank/DDBJ databases">
        <title>Genome sequence of Clostridium tepidiprofundi DSM 19306.</title>
        <authorList>
            <person name="Poehlein A."/>
            <person name="Daniel R."/>
        </authorList>
    </citation>
    <scope>NUCLEOTIDE SEQUENCE [LARGE SCALE GENOMIC DNA]</scope>
    <source>
        <strain evidence="6 7">DSM 19306</strain>
    </source>
</reference>
<dbReference type="InterPro" id="IPR007197">
    <property type="entry name" value="rSAM"/>
</dbReference>
<comment type="caution">
    <text evidence="6">The sequence shown here is derived from an EMBL/GenBank/DDBJ whole genome shotgun (WGS) entry which is preliminary data.</text>
</comment>
<dbReference type="SFLD" id="SFLDS00029">
    <property type="entry name" value="Radical_SAM"/>
    <property type="match status" value="1"/>
</dbReference>